<evidence type="ECO:0000313" key="3">
    <source>
        <dbReference type="Proteomes" id="UP001054857"/>
    </source>
</evidence>
<proteinExistence type="predicted"/>
<dbReference type="Gene3D" id="3.40.50.150">
    <property type="entry name" value="Vaccinia Virus protein VP39"/>
    <property type="match status" value="1"/>
</dbReference>
<dbReference type="CDD" id="cd02440">
    <property type="entry name" value="AdoMet_MTases"/>
    <property type="match status" value="1"/>
</dbReference>
<gene>
    <name evidence="2" type="ORF">Agub_g12799</name>
</gene>
<comment type="caution">
    <text evidence="2">The sequence shown here is derived from an EMBL/GenBank/DDBJ whole genome shotgun (WGS) entry which is preliminary data.</text>
</comment>
<reference evidence="2 3" key="1">
    <citation type="journal article" date="2021" name="Sci. Rep.">
        <title>Genome sequencing of the multicellular alga Astrephomene provides insights into convergent evolution of germ-soma differentiation.</title>
        <authorList>
            <person name="Yamashita S."/>
            <person name="Yamamoto K."/>
            <person name="Matsuzaki R."/>
            <person name="Suzuki S."/>
            <person name="Yamaguchi H."/>
            <person name="Hirooka S."/>
            <person name="Minakuchi Y."/>
            <person name="Miyagishima S."/>
            <person name="Kawachi M."/>
            <person name="Toyoda A."/>
            <person name="Nozaki H."/>
        </authorList>
    </citation>
    <scope>NUCLEOTIDE SEQUENCE [LARGE SCALE GENOMIC DNA]</scope>
    <source>
        <strain evidence="2 3">NIES-4017</strain>
    </source>
</reference>
<dbReference type="EMBL" id="BMAR01000038">
    <property type="protein sequence ID" value="GFR50529.1"/>
    <property type="molecule type" value="Genomic_DNA"/>
</dbReference>
<dbReference type="AlphaFoldDB" id="A0AAD3E0R1"/>
<name>A0AAD3E0R1_9CHLO</name>
<dbReference type="SUPFAM" id="SSF53335">
    <property type="entry name" value="S-adenosyl-L-methionine-dependent methyltransferases"/>
    <property type="match status" value="1"/>
</dbReference>
<feature type="compositionally biased region" description="Polar residues" evidence="1">
    <location>
        <begin position="1"/>
        <end position="13"/>
    </location>
</feature>
<organism evidence="2 3">
    <name type="scientific">Astrephomene gubernaculifera</name>
    <dbReference type="NCBI Taxonomy" id="47775"/>
    <lineage>
        <taxon>Eukaryota</taxon>
        <taxon>Viridiplantae</taxon>
        <taxon>Chlorophyta</taxon>
        <taxon>core chlorophytes</taxon>
        <taxon>Chlorophyceae</taxon>
        <taxon>CS clade</taxon>
        <taxon>Chlamydomonadales</taxon>
        <taxon>Astrephomenaceae</taxon>
        <taxon>Astrephomene</taxon>
    </lineage>
</organism>
<evidence type="ECO:0000256" key="1">
    <source>
        <dbReference type="SAM" id="MobiDB-lite"/>
    </source>
</evidence>
<dbReference type="Proteomes" id="UP001054857">
    <property type="component" value="Unassembled WGS sequence"/>
</dbReference>
<evidence type="ECO:0000313" key="2">
    <source>
        <dbReference type="EMBL" id="GFR50529.1"/>
    </source>
</evidence>
<dbReference type="InterPro" id="IPR029063">
    <property type="entry name" value="SAM-dependent_MTases_sf"/>
</dbReference>
<accession>A0AAD3E0R1</accession>
<sequence length="149" mass="15786">MPRSGVSDTSSLRFSEDKNTDESDSSTPRGESPGRGTLNTVRSVHQFCASPAFVEDGAVTYETFQRVCGRGFAPWEVHRPQQAVRELLTSGCFTSGAVLDCGCGIGDNSLFIAKYTSCSVDAVDMPSPSSSSFPLTSCESQAAAVHCVC</sequence>
<keyword evidence="3" id="KW-1185">Reference proteome</keyword>
<protein>
    <submittedName>
        <fullName evidence="2">Uncharacterized protein</fullName>
    </submittedName>
</protein>
<feature type="region of interest" description="Disordered" evidence="1">
    <location>
        <begin position="1"/>
        <end position="37"/>
    </location>
</feature>